<dbReference type="InterPro" id="IPR026705">
    <property type="entry name" value="Hid-1/Ecm30"/>
</dbReference>
<organism evidence="1 2">
    <name type="scientific">Cordylochernes scorpioides</name>
    <dbReference type="NCBI Taxonomy" id="51811"/>
    <lineage>
        <taxon>Eukaryota</taxon>
        <taxon>Metazoa</taxon>
        <taxon>Ecdysozoa</taxon>
        <taxon>Arthropoda</taxon>
        <taxon>Chelicerata</taxon>
        <taxon>Arachnida</taxon>
        <taxon>Pseudoscorpiones</taxon>
        <taxon>Cheliferoidea</taxon>
        <taxon>Chernetidae</taxon>
        <taxon>Cordylochernes</taxon>
    </lineage>
</organism>
<dbReference type="Proteomes" id="UP001235939">
    <property type="component" value="Chromosome 09"/>
</dbReference>
<dbReference type="PANTHER" id="PTHR21575:SF12">
    <property type="entry name" value="PROTEIN HID1"/>
    <property type="match status" value="1"/>
</dbReference>
<feature type="non-terminal residue" evidence="1">
    <location>
        <position position="514"/>
    </location>
</feature>
<evidence type="ECO:0000313" key="1">
    <source>
        <dbReference type="EMBL" id="UYV71849.1"/>
    </source>
</evidence>
<proteinExistence type="predicted"/>
<dbReference type="Pfam" id="PF12722">
    <property type="entry name" value="Hid1"/>
    <property type="match status" value="1"/>
</dbReference>
<dbReference type="PANTHER" id="PTHR21575">
    <property type="entry name" value="PROTEIN HID1"/>
    <property type="match status" value="1"/>
</dbReference>
<accession>A0ABY6KSM2</accession>
<evidence type="ECO:0000313" key="2">
    <source>
        <dbReference type="Proteomes" id="UP001235939"/>
    </source>
</evidence>
<gene>
    <name evidence="1" type="ORF">LAZ67_9000658</name>
</gene>
<name>A0ABY6KSM2_9ARAC</name>
<sequence>MQPIESKDDLFWDQFWSESVQSVQDVFTLIPAAEIRALREESPSNLATLCYKAVEKLVKAADTLCNTQPQQQTGWYHSLSAPMHLILQKSNPTMLNCVRLLTRILPYIFEEPDWAGFFWSSLPGQPGEDSDEGEVSLLLPWISIGELLCFTQRDKKQQHCIFVVQDLLFCPDFTVSSARRSAGPDKPEDLQSIDSCEYIWEAGVGFAHSPPHCPTHDAHRTEILKLLLTCFSHTMYLTSLEAHQQPNKWIYFFTSADNRYGWSQCQMSRCHYDGMYRHALPLFTSLLNVVCAYDPVGYGLPFNHLIFRDSREPLVEIALQILVVTLDHDFRESSCRCEGPEKALPDNLFINYLSRIHREEDFEFILKGFTRLLSNPLIQTYLPNSTKKILFHQELLIFFWKTCDYNKKFMFFVLKSSGVLEVLVPILYHLNDARADQSRVGLVHIGVFILLLLSGERNFGVRLNKPYTASVPMDIPVFTGTHADLLIIVFHKIITTGHQRLQPLFDCLLTIIVN</sequence>
<protein>
    <submittedName>
        <fullName evidence="1">HID1</fullName>
    </submittedName>
</protein>
<keyword evidence="2" id="KW-1185">Reference proteome</keyword>
<reference evidence="1 2" key="1">
    <citation type="submission" date="2022-01" db="EMBL/GenBank/DDBJ databases">
        <title>A chromosomal length assembly of Cordylochernes scorpioides.</title>
        <authorList>
            <person name="Zeh D."/>
            <person name="Zeh J."/>
        </authorList>
    </citation>
    <scope>NUCLEOTIDE SEQUENCE [LARGE SCALE GENOMIC DNA]</scope>
    <source>
        <strain evidence="1">IN4F17</strain>
        <tissue evidence="1">Whole Body</tissue>
    </source>
</reference>
<dbReference type="EMBL" id="CP092871">
    <property type="protein sequence ID" value="UYV71849.1"/>
    <property type="molecule type" value="Genomic_DNA"/>
</dbReference>